<evidence type="ECO:0000313" key="1">
    <source>
        <dbReference type="EMBL" id="MDH5923602.1"/>
    </source>
</evidence>
<dbReference type="AlphaFoldDB" id="A0A2N7LTP9"/>
<dbReference type="EMBL" id="JAKMYX010000116">
    <property type="protein sequence ID" value="MDH5923602.1"/>
    <property type="molecule type" value="Genomic_DNA"/>
</dbReference>
<comment type="caution">
    <text evidence="1">The sequence shown here is derived from an EMBL/GenBank/DDBJ whole genome shotgun (WGS) entry which is preliminary data.</text>
</comment>
<sequence>MSQPLVIAIEAPYVTTEKYAELSGMKVGTIEKKLKEGKIPRMAKDGAGELNLVNLALLTKRALEAKF</sequence>
<dbReference type="Proteomes" id="UP001159663">
    <property type="component" value="Unassembled WGS sequence"/>
</dbReference>
<name>A0A2N7LTP9_VIBSP</name>
<accession>A0A2N7LTP9</accession>
<organism evidence="1 2">
    <name type="scientific">Vibrio splendidus</name>
    <dbReference type="NCBI Taxonomy" id="29497"/>
    <lineage>
        <taxon>Bacteria</taxon>
        <taxon>Pseudomonadati</taxon>
        <taxon>Pseudomonadota</taxon>
        <taxon>Gammaproteobacteria</taxon>
        <taxon>Vibrionales</taxon>
        <taxon>Vibrionaceae</taxon>
        <taxon>Vibrio</taxon>
    </lineage>
</organism>
<reference evidence="1" key="1">
    <citation type="submission" date="2022-01" db="EMBL/GenBank/DDBJ databases">
        <title>Vibrio aestuarianus Clade A and Clade B isolates are associated with Pacific oyster (Crassostrea gigas) disease outbreaks across Ireland.</title>
        <authorList>
            <person name="Coyle N."/>
            <person name="O'Toole C."/>
            <person name="Thomas J.C.L."/>
            <person name="Ryder D."/>
            <person name="Cheslett D."/>
            <person name="Feist S."/>
            <person name="Bean T."/>
            <person name="Joseph A."/>
            <person name="Waina A."/>
            <person name="Feil E."/>
            <person name="Verner-Jeffreys D.W."/>
        </authorList>
    </citation>
    <scope>NUCLEOTIDE SEQUENCE</scope>
    <source>
        <strain evidence="1">S/17/14 A</strain>
    </source>
</reference>
<evidence type="ECO:0000313" key="2">
    <source>
        <dbReference type="Proteomes" id="UP001159663"/>
    </source>
</evidence>
<dbReference type="RefSeq" id="WP_017083864.1">
    <property type="nucleotide sequence ID" value="NZ_CAWNUH010000173.1"/>
</dbReference>
<proteinExistence type="predicted"/>
<protein>
    <submittedName>
        <fullName evidence="1">Excisionase</fullName>
    </submittedName>
</protein>
<gene>
    <name evidence="1" type="ORF">L8R85_21475</name>
</gene>